<reference evidence="1 2" key="1">
    <citation type="submission" date="2021-06" db="EMBL/GenBank/DDBJ databases">
        <title>Caerostris extrusa draft genome.</title>
        <authorList>
            <person name="Kono N."/>
            <person name="Arakawa K."/>
        </authorList>
    </citation>
    <scope>NUCLEOTIDE SEQUENCE [LARGE SCALE GENOMIC DNA]</scope>
</reference>
<name>A0AAV4XD44_CAEEX</name>
<evidence type="ECO:0000313" key="2">
    <source>
        <dbReference type="Proteomes" id="UP001054945"/>
    </source>
</evidence>
<gene>
    <name evidence="1" type="ORF">CEXT_579301</name>
</gene>
<evidence type="ECO:0000313" key="1">
    <source>
        <dbReference type="EMBL" id="GIY92552.1"/>
    </source>
</evidence>
<dbReference type="PROSITE" id="PS51257">
    <property type="entry name" value="PROKAR_LIPOPROTEIN"/>
    <property type="match status" value="1"/>
</dbReference>
<sequence length="101" mass="11129">MPQSIKAHPLAVPFKECVGKSFNNTLIIMGCSSTSSIRKREGGAEQFSSRMSYFTDNRSTFEAGERRDGGKQCACVCDRGFCCGIWQEALSSKLVDSESHH</sequence>
<protein>
    <submittedName>
        <fullName evidence="1">Uncharacterized protein</fullName>
    </submittedName>
</protein>
<proteinExistence type="predicted"/>
<dbReference type="Proteomes" id="UP001054945">
    <property type="component" value="Unassembled WGS sequence"/>
</dbReference>
<dbReference type="AlphaFoldDB" id="A0AAV4XD44"/>
<keyword evidence="2" id="KW-1185">Reference proteome</keyword>
<accession>A0AAV4XD44</accession>
<comment type="caution">
    <text evidence="1">The sequence shown here is derived from an EMBL/GenBank/DDBJ whole genome shotgun (WGS) entry which is preliminary data.</text>
</comment>
<organism evidence="1 2">
    <name type="scientific">Caerostris extrusa</name>
    <name type="common">Bark spider</name>
    <name type="synonym">Caerostris bankana</name>
    <dbReference type="NCBI Taxonomy" id="172846"/>
    <lineage>
        <taxon>Eukaryota</taxon>
        <taxon>Metazoa</taxon>
        <taxon>Ecdysozoa</taxon>
        <taxon>Arthropoda</taxon>
        <taxon>Chelicerata</taxon>
        <taxon>Arachnida</taxon>
        <taxon>Araneae</taxon>
        <taxon>Araneomorphae</taxon>
        <taxon>Entelegynae</taxon>
        <taxon>Araneoidea</taxon>
        <taxon>Araneidae</taxon>
        <taxon>Caerostris</taxon>
    </lineage>
</organism>
<dbReference type="EMBL" id="BPLR01017553">
    <property type="protein sequence ID" value="GIY92552.1"/>
    <property type="molecule type" value="Genomic_DNA"/>
</dbReference>